<protein>
    <submittedName>
        <fullName evidence="3">Thyroid adenoma-associated</fullName>
    </submittedName>
</protein>
<feature type="signal peptide" evidence="2">
    <location>
        <begin position="1"/>
        <end position="33"/>
    </location>
</feature>
<keyword evidence="4" id="KW-1185">Reference proteome</keyword>
<feature type="compositionally biased region" description="Low complexity" evidence="1">
    <location>
        <begin position="380"/>
        <end position="390"/>
    </location>
</feature>
<name>A0A6A4VL74_AMPAM</name>
<dbReference type="SUPFAM" id="SSF48371">
    <property type="entry name" value="ARM repeat"/>
    <property type="match status" value="1"/>
</dbReference>
<reference evidence="3 4" key="1">
    <citation type="submission" date="2019-07" db="EMBL/GenBank/DDBJ databases">
        <title>Draft genome assembly of a fouling barnacle, Amphibalanus amphitrite (Darwin, 1854): The first reference genome for Thecostraca.</title>
        <authorList>
            <person name="Kim W."/>
        </authorList>
    </citation>
    <scope>NUCLEOTIDE SEQUENCE [LARGE SCALE GENOMIC DNA]</scope>
    <source>
        <strain evidence="3">SNU_AA5</strain>
        <tissue evidence="3">Soma without cirri and trophi</tissue>
    </source>
</reference>
<proteinExistence type="predicted"/>
<evidence type="ECO:0000313" key="4">
    <source>
        <dbReference type="Proteomes" id="UP000440578"/>
    </source>
</evidence>
<comment type="caution">
    <text evidence="3">The sequence shown here is derived from an EMBL/GenBank/DDBJ whole genome shotgun (WGS) entry which is preliminary data.</text>
</comment>
<dbReference type="AlphaFoldDB" id="A0A6A4VL74"/>
<dbReference type="GO" id="GO:0030488">
    <property type="term" value="P:tRNA methylation"/>
    <property type="evidence" value="ECO:0007669"/>
    <property type="project" value="TreeGrafter"/>
</dbReference>
<feature type="region of interest" description="Disordered" evidence="1">
    <location>
        <begin position="364"/>
        <end position="422"/>
    </location>
</feature>
<dbReference type="Proteomes" id="UP000440578">
    <property type="component" value="Unassembled WGS sequence"/>
</dbReference>
<dbReference type="GO" id="GO:0005829">
    <property type="term" value="C:cytosol"/>
    <property type="evidence" value="ECO:0007669"/>
    <property type="project" value="TreeGrafter"/>
</dbReference>
<sequence>MMAQPGWKKTRRRRLSSLVILPLEYATLNFVQGDEDGSLSKTPVSSGLQSLWDKLFSADSSKQQLACLKEINKYVLQDDTALSEGERDALQKALAWLLLNPDSSQQVRSVIIKIQASLADRCPPLEAGLRAQLAAPAPATPATLQLLEFLSDHPLGRRLLLDSLPQLMLFFKEELGFHCQTMCAMVSPVELAAAAGPGQRAVRLLMVTLQVLQPLSPEYDLETVRAARDSLERLLTLPALPWDLRGNCGMAYVLLCLAGGDRDLHATVLNAAFPSAELCGSDAGPVPLANWPLAAQLALLAGCVHALPSDQLLLPAGGGGALLSLLLGWLLHTGMSVSDTATLLGFSRGVLSALGRITEACRGALASPGPPDPSAPLPGPSSASAELSSAVGDSPSGTDASPTFPDLTPDGPADPPDGPVGSPASLASLLPEVLVEDLLQFVWRLMADDAQSVRSVAGDMLSALVALFAGFPDGPFLRELTTSVLALPLHLRRRCRALRCLLPALGVTRLLAACPALPRQLVGVIGDPAVSTHAVELYCVLLSEHRRAADPDTWLSVWVEPLFESDAVPPPALAQITGRIAQLAPGSAAYVTQRVACRRRLPRHLWLVLLTAVQAAHRQGAAGENWREALPVARLREALQHRDDQVGIREWERDGGIGDSWSEIGRGRMVRAAELMDFQ</sequence>
<organism evidence="3 4">
    <name type="scientific">Amphibalanus amphitrite</name>
    <name type="common">Striped barnacle</name>
    <name type="synonym">Balanus amphitrite</name>
    <dbReference type="NCBI Taxonomy" id="1232801"/>
    <lineage>
        <taxon>Eukaryota</taxon>
        <taxon>Metazoa</taxon>
        <taxon>Ecdysozoa</taxon>
        <taxon>Arthropoda</taxon>
        <taxon>Crustacea</taxon>
        <taxon>Multicrustacea</taxon>
        <taxon>Cirripedia</taxon>
        <taxon>Thoracica</taxon>
        <taxon>Thoracicalcarea</taxon>
        <taxon>Balanomorpha</taxon>
        <taxon>Balanoidea</taxon>
        <taxon>Balanidae</taxon>
        <taxon>Amphibalaninae</taxon>
        <taxon>Amphibalanus</taxon>
    </lineage>
</organism>
<dbReference type="PANTHER" id="PTHR14387">
    <property type="entry name" value="THADA/DEATH RECEPTOR INTERACTING PROTEIN"/>
    <property type="match status" value="1"/>
</dbReference>
<evidence type="ECO:0000256" key="2">
    <source>
        <dbReference type="SAM" id="SignalP"/>
    </source>
</evidence>
<evidence type="ECO:0000256" key="1">
    <source>
        <dbReference type="SAM" id="MobiDB-lite"/>
    </source>
</evidence>
<accession>A0A6A4VL74</accession>
<dbReference type="InterPro" id="IPR016024">
    <property type="entry name" value="ARM-type_fold"/>
</dbReference>
<dbReference type="EMBL" id="VIIS01001657">
    <property type="protein sequence ID" value="KAF0294805.1"/>
    <property type="molecule type" value="Genomic_DNA"/>
</dbReference>
<dbReference type="OrthoDB" id="73997at2759"/>
<feature type="compositionally biased region" description="Pro residues" evidence="1">
    <location>
        <begin position="368"/>
        <end position="379"/>
    </location>
</feature>
<evidence type="ECO:0000313" key="3">
    <source>
        <dbReference type="EMBL" id="KAF0294805.1"/>
    </source>
</evidence>
<gene>
    <name evidence="3" type="primary">Thada_0</name>
    <name evidence="3" type="ORF">FJT64_007586</name>
</gene>
<feature type="chain" id="PRO_5025525979" evidence="2">
    <location>
        <begin position="34"/>
        <end position="679"/>
    </location>
</feature>
<keyword evidence="2" id="KW-0732">Signal</keyword>
<dbReference type="InterPro" id="IPR051954">
    <property type="entry name" value="tRNA_methyltransferase_THADA"/>
</dbReference>
<dbReference type="PANTHER" id="PTHR14387:SF0">
    <property type="entry name" value="DUF2428 DOMAIN-CONTAINING PROTEIN"/>
    <property type="match status" value="1"/>
</dbReference>